<keyword evidence="3 5" id="KW-1133">Transmembrane helix</keyword>
<evidence type="ECO:0000259" key="6">
    <source>
        <dbReference type="Pfam" id="PF02656"/>
    </source>
</evidence>
<evidence type="ECO:0000313" key="7">
    <source>
        <dbReference type="EMBL" id="KIA65383.1"/>
    </source>
</evidence>
<evidence type="ECO:0000256" key="4">
    <source>
        <dbReference type="ARBA" id="ARBA00023136"/>
    </source>
</evidence>
<evidence type="ECO:0000256" key="1">
    <source>
        <dbReference type="ARBA" id="ARBA00004127"/>
    </source>
</evidence>
<dbReference type="RefSeq" id="WP_043667277.1">
    <property type="nucleotide sequence ID" value="NZ_BDCI01000015.1"/>
</dbReference>
<accession>A0ABR4ZJF0</accession>
<feature type="domain" description="DUF202" evidence="6">
    <location>
        <begin position="3"/>
        <end position="68"/>
    </location>
</feature>
<keyword evidence="2 5" id="KW-0812">Transmembrane</keyword>
<gene>
    <name evidence="7" type="ORF">FG87_09180</name>
</gene>
<dbReference type="Pfam" id="PF02656">
    <property type="entry name" value="DUF202"/>
    <property type="match status" value="1"/>
</dbReference>
<feature type="transmembrane region" description="Helical" evidence="5">
    <location>
        <begin position="12"/>
        <end position="30"/>
    </location>
</feature>
<evidence type="ECO:0000256" key="3">
    <source>
        <dbReference type="ARBA" id="ARBA00022989"/>
    </source>
</evidence>
<keyword evidence="4 5" id="KW-0472">Membrane</keyword>
<feature type="transmembrane region" description="Helical" evidence="5">
    <location>
        <begin position="42"/>
        <end position="61"/>
    </location>
</feature>
<evidence type="ECO:0000256" key="5">
    <source>
        <dbReference type="SAM" id="Phobius"/>
    </source>
</evidence>
<keyword evidence="8" id="KW-1185">Reference proteome</keyword>
<evidence type="ECO:0000256" key="2">
    <source>
        <dbReference type="ARBA" id="ARBA00022692"/>
    </source>
</evidence>
<protein>
    <recommendedName>
        <fullName evidence="6">DUF202 domain-containing protein</fullName>
    </recommendedName>
</protein>
<evidence type="ECO:0000313" key="8">
    <source>
        <dbReference type="Proteomes" id="UP000031364"/>
    </source>
</evidence>
<proteinExistence type="predicted"/>
<comment type="caution">
    <text evidence="7">The sequence shown here is derived from an EMBL/GenBank/DDBJ whole genome shotgun (WGS) entry which is preliminary data.</text>
</comment>
<dbReference type="EMBL" id="JNFP01000008">
    <property type="protein sequence ID" value="KIA65383.1"/>
    <property type="molecule type" value="Genomic_DNA"/>
</dbReference>
<feature type="transmembrane region" description="Helical" evidence="5">
    <location>
        <begin position="73"/>
        <end position="97"/>
    </location>
</feature>
<sequence>MSRAGLAAERTALAWRRTAIAAMLTGALFLNHAVTSGWRPAMLAPIGAALTMAALACASFARNRSLRSGHYGHGRTVVAVATTVVVAVAVLAAVITLTDPWPQ</sequence>
<dbReference type="Proteomes" id="UP000031364">
    <property type="component" value="Unassembled WGS sequence"/>
</dbReference>
<dbReference type="InterPro" id="IPR003807">
    <property type="entry name" value="DUF202"/>
</dbReference>
<name>A0ABR4ZJF0_9NOCA</name>
<comment type="subcellular location">
    <subcellularLocation>
        <location evidence="1">Endomembrane system</location>
        <topology evidence="1">Multi-pass membrane protein</topology>
    </subcellularLocation>
</comment>
<reference evidence="7 8" key="1">
    <citation type="journal article" date="2014" name="Int. J. Syst. Evol. Microbiol.">
        <title>Nocardia vulneris sp. nov., isolated from wounds of human patients in North America.</title>
        <authorList>
            <person name="Lasker B.A."/>
            <person name="Bell M."/>
            <person name="Klenk H.P."/>
            <person name="Sproer C."/>
            <person name="Schumann C."/>
            <person name="Schumann P."/>
            <person name="Brown J.M."/>
        </authorList>
    </citation>
    <scope>NUCLEOTIDE SEQUENCE [LARGE SCALE GENOMIC DNA]</scope>
    <source>
        <strain evidence="7 8">W9851</strain>
    </source>
</reference>
<organism evidence="7 8">
    <name type="scientific">Nocardia vulneris</name>
    <dbReference type="NCBI Taxonomy" id="1141657"/>
    <lineage>
        <taxon>Bacteria</taxon>
        <taxon>Bacillati</taxon>
        <taxon>Actinomycetota</taxon>
        <taxon>Actinomycetes</taxon>
        <taxon>Mycobacteriales</taxon>
        <taxon>Nocardiaceae</taxon>
        <taxon>Nocardia</taxon>
    </lineage>
</organism>